<evidence type="ECO:0008006" key="4">
    <source>
        <dbReference type="Google" id="ProtNLM"/>
    </source>
</evidence>
<feature type="signal peptide" evidence="1">
    <location>
        <begin position="1"/>
        <end position="19"/>
    </location>
</feature>
<keyword evidence="1" id="KW-0732">Signal</keyword>
<keyword evidence="3" id="KW-1185">Reference proteome</keyword>
<dbReference type="Gene3D" id="1.50.10.20">
    <property type="match status" value="2"/>
</dbReference>
<organism evidence="2 3">
    <name type="scientific">Rubritalea profundi</name>
    <dbReference type="NCBI Taxonomy" id="1658618"/>
    <lineage>
        <taxon>Bacteria</taxon>
        <taxon>Pseudomonadati</taxon>
        <taxon>Verrucomicrobiota</taxon>
        <taxon>Verrucomicrobiia</taxon>
        <taxon>Verrucomicrobiales</taxon>
        <taxon>Rubritaleaceae</taxon>
        <taxon>Rubritalea</taxon>
    </lineage>
</organism>
<evidence type="ECO:0000256" key="1">
    <source>
        <dbReference type="SAM" id="SignalP"/>
    </source>
</evidence>
<dbReference type="EMBL" id="MQWA01000001">
    <property type="protein sequence ID" value="PQJ28563.1"/>
    <property type="molecule type" value="Genomic_DNA"/>
</dbReference>
<evidence type="ECO:0000313" key="3">
    <source>
        <dbReference type="Proteomes" id="UP000239907"/>
    </source>
</evidence>
<evidence type="ECO:0000313" key="2">
    <source>
        <dbReference type="EMBL" id="PQJ28563.1"/>
    </source>
</evidence>
<dbReference type="PROSITE" id="PS51257">
    <property type="entry name" value="PROKAR_LIPOPROTEIN"/>
    <property type="match status" value="1"/>
</dbReference>
<dbReference type="SUPFAM" id="SSF48239">
    <property type="entry name" value="Terpenoid cyclases/Protein prenyltransferases"/>
    <property type="match status" value="1"/>
</dbReference>
<dbReference type="AlphaFoldDB" id="A0A2S7U304"/>
<protein>
    <recommendedName>
        <fullName evidence="4">Squalene cyclase C-terminal domain-containing protein</fullName>
    </recommendedName>
</protein>
<accession>A0A2S7U304</accession>
<dbReference type="OrthoDB" id="265313at2"/>
<reference evidence="2 3" key="1">
    <citation type="submission" date="2016-12" db="EMBL/GenBank/DDBJ databases">
        <title>Study of bacterial adaptation to deep sea.</title>
        <authorList>
            <person name="Song J."/>
            <person name="Yoshizawa S."/>
            <person name="Kogure K."/>
        </authorList>
    </citation>
    <scope>NUCLEOTIDE SEQUENCE [LARGE SCALE GENOMIC DNA]</scope>
    <source>
        <strain evidence="2 3">SAORIC-165</strain>
    </source>
</reference>
<sequence length="388" mass="42929">MKTLIYLTLLICSLSSCFGQTKKAPLSLIAPSDPLPQALSDKEIKSLTYSVDKGLKALAMLQLKDGSFRTVGHAKPAITSFAIMAFLSRGHKPGEGPYGKQLDKALNYVLAVQKKSGLFAEQEINYPLINTKPQGGDFYGQGGASKTYCHAICMLMLGEVYGLTEPQRAFRIRQGITNGLKCTLQLWDIRKSTAQDDGGFRYTRPWTDHTESDISVTGWYAASLRSIRNAGFDVPEKVMNRIAHYVIGNQHSNGGFRYIGTTPSSFVMTAAGTLCVALAGKHNHPALKKSCLYLSRFSADYRRSFLAYDGKYYPYYTCYYVTQASFQMGGALWARCMKECYRYLLPKQSSSGLWPNIGSASHYGSAYSTSLAIIALTPSLQLLPIYQR</sequence>
<gene>
    <name evidence="2" type="ORF">BSZ32_08600</name>
</gene>
<feature type="chain" id="PRO_5015548765" description="Squalene cyclase C-terminal domain-containing protein" evidence="1">
    <location>
        <begin position="20"/>
        <end position="388"/>
    </location>
</feature>
<comment type="caution">
    <text evidence="2">The sequence shown here is derived from an EMBL/GenBank/DDBJ whole genome shotgun (WGS) entry which is preliminary data.</text>
</comment>
<dbReference type="InterPro" id="IPR008930">
    <property type="entry name" value="Terpenoid_cyclase/PrenylTrfase"/>
</dbReference>
<name>A0A2S7U304_9BACT</name>
<proteinExistence type="predicted"/>
<dbReference type="RefSeq" id="WP_105043061.1">
    <property type="nucleotide sequence ID" value="NZ_MQWA01000001.1"/>
</dbReference>
<dbReference type="Proteomes" id="UP000239907">
    <property type="component" value="Unassembled WGS sequence"/>
</dbReference>
<dbReference type="CDD" id="cd00688">
    <property type="entry name" value="ISOPREN_C2_like"/>
    <property type="match status" value="1"/>
</dbReference>